<keyword evidence="4 6" id="KW-1133">Transmembrane helix</keyword>
<dbReference type="Proteomes" id="UP000284202">
    <property type="component" value="Unassembled WGS sequence"/>
</dbReference>
<feature type="domain" description="EamA" evidence="7">
    <location>
        <begin position="142"/>
        <end position="273"/>
    </location>
</feature>
<dbReference type="EMBL" id="QZCG01000011">
    <property type="protein sequence ID" value="RJE83521.1"/>
    <property type="molecule type" value="Genomic_DNA"/>
</dbReference>
<feature type="transmembrane region" description="Helical" evidence="6">
    <location>
        <begin position="85"/>
        <end position="104"/>
    </location>
</feature>
<dbReference type="InterPro" id="IPR000620">
    <property type="entry name" value="EamA_dom"/>
</dbReference>
<evidence type="ECO:0000256" key="6">
    <source>
        <dbReference type="SAM" id="Phobius"/>
    </source>
</evidence>
<sequence>MLAMIAAMGLLPIGDAIAKLLTGVASPFDVTVWRIGMQALFFVPIVLVMRHRLKGPLLSWTALVSGALFAAVMICLVSAFQKMPIATAIAIFFIEPLLLTLLAWPFLNERPGPRRIAAVVVGLIGALIVIRPNFTIFGPVALFPVGAAIAYALNMILLRRASRTRSALTLQIGATFCAAIGMLILDAGSIILGRDTVSIFELPGWVFPALICAGAMLSLTFLLITHAFSRVEAGLLAPFQYLEIVGATIVGFAVFGDFPDALTWLGTAIILAAGIYVFHRERMTGT</sequence>
<dbReference type="InterPro" id="IPR037185">
    <property type="entry name" value="EmrE-like"/>
</dbReference>
<dbReference type="GO" id="GO:0016020">
    <property type="term" value="C:membrane"/>
    <property type="evidence" value="ECO:0007669"/>
    <property type="project" value="UniProtKB-SubCell"/>
</dbReference>
<feature type="transmembrane region" description="Helical" evidence="6">
    <location>
        <begin position="32"/>
        <end position="50"/>
    </location>
</feature>
<feature type="transmembrane region" description="Helical" evidence="6">
    <location>
        <begin position="170"/>
        <end position="193"/>
    </location>
</feature>
<dbReference type="Gene3D" id="1.10.3730.20">
    <property type="match status" value="1"/>
</dbReference>
<feature type="domain" description="EamA" evidence="7">
    <location>
        <begin position="7"/>
        <end position="130"/>
    </location>
</feature>
<evidence type="ECO:0000256" key="3">
    <source>
        <dbReference type="ARBA" id="ARBA00022692"/>
    </source>
</evidence>
<dbReference type="AlphaFoldDB" id="A0A418SRC1"/>
<gene>
    <name evidence="8" type="ORF">D3P04_15995</name>
</gene>
<protein>
    <submittedName>
        <fullName evidence="8">DMT family transporter</fullName>
    </submittedName>
</protein>
<feature type="transmembrane region" description="Helical" evidence="6">
    <location>
        <begin position="261"/>
        <end position="278"/>
    </location>
</feature>
<evidence type="ECO:0000313" key="9">
    <source>
        <dbReference type="Proteomes" id="UP000284202"/>
    </source>
</evidence>
<organism evidence="8 9">
    <name type="scientific">Paracoccus onubensis</name>
    <dbReference type="NCBI Taxonomy" id="1675788"/>
    <lineage>
        <taxon>Bacteria</taxon>
        <taxon>Pseudomonadati</taxon>
        <taxon>Pseudomonadota</taxon>
        <taxon>Alphaproteobacteria</taxon>
        <taxon>Rhodobacterales</taxon>
        <taxon>Paracoccaceae</taxon>
        <taxon>Paracoccus</taxon>
    </lineage>
</organism>
<dbReference type="Pfam" id="PF00892">
    <property type="entry name" value="EamA"/>
    <property type="match status" value="2"/>
</dbReference>
<feature type="transmembrane region" description="Helical" evidence="6">
    <location>
        <begin position="235"/>
        <end position="255"/>
    </location>
</feature>
<dbReference type="PANTHER" id="PTHR22911:SF6">
    <property type="entry name" value="SOLUTE CARRIER FAMILY 35 MEMBER G1"/>
    <property type="match status" value="1"/>
</dbReference>
<feature type="transmembrane region" description="Helical" evidence="6">
    <location>
        <begin position="116"/>
        <end position="134"/>
    </location>
</feature>
<evidence type="ECO:0000256" key="5">
    <source>
        <dbReference type="ARBA" id="ARBA00023136"/>
    </source>
</evidence>
<dbReference type="PANTHER" id="PTHR22911">
    <property type="entry name" value="ACYL-MALONYL CONDENSING ENZYME-RELATED"/>
    <property type="match status" value="1"/>
</dbReference>
<dbReference type="OrthoDB" id="7818056at2"/>
<evidence type="ECO:0000313" key="8">
    <source>
        <dbReference type="EMBL" id="RJE83521.1"/>
    </source>
</evidence>
<feature type="transmembrane region" description="Helical" evidence="6">
    <location>
        <begin position="57"/>
        <end position="79"/>
    </location>
</feature>
<feature type="transmembrane region" description="Helical" evidence="6">
    <location>
        <begin position="205"/>
        <end position="228"/>
    </location>
</feature>
<dbReference type="SUPFAM" id="SSF103481">
    <property type="entry name" value="Multidrug resistance efflux transporter EmrE"/>
    <property type="match status" value="2"/>
</dbReference>
<feature type="transmembrane region" description="Helical" evidence="6">
    <location>
        <begin position="140"/>
        <end position="158"/>
    </location>
</feature>
<reference evidence="9" key="1">
    <citation type="submission" date="2018-09" db="EMBL/GenBank/DDBJ databases">
        <title>Acidovorax cavernicola nov. sp. isolated from Gruta de las Maravillas (Aracena, Spain).</title>
        <authorList>
            <person name="Jurado V."/>
            <person name="Gutierrez-Patricio S."/>
            <person name="Gonzalez-Pimentel J.L."/>
            <person name="Miller A.Z."/>
            <person name="Laiz L."/>
            <person name="Saiz-Jimenez C."/>
        </authorList>
    </citation>
    <scope>NUCLEOTIDE SEQUENCE [LARGE SCALE GENOMIC DNA]</scope>
    <source>
        <strain evidence="9">1011MAR3C25</strain>
    </source>
</reference>
<comment type="similarity">
    <text evidence="2">Belongs to the drug/metabolite transporter (DMT) superfamily. 10 TMS drug/metabolite exporter (DME) (TC 2.A.7.3) family.</text>
</comment>
<comment type="subcellular location">
    <subcellularLocation>
        <location evidence="1">Membrane</location>
        <topology evidence="1">Multi-pass membrane protein</topology>
    </subcellularLocation>
</comment>
<accession>A0A418SRC1</accession>
<keyword evidence="5 6" id="KW-0472">Membrane</keyword>
<evidence type="ECO:0000259" key="7">
    <source>
        <dbReference type="Pfam" id="PF00892"/>
    </source>
</evidence>
<name>A0A418SRC1_9RHOB</name>
<proteinExistence type="inferred from homology"/>
<comment type="caution">
    <text evidence="8">The sequence shown here is derived from an EMBL/GenBank/DDBJ whole genome shotgun (WGS) entry which is preliminary data.</text>
</comment>
<keyword evidence="3 6" id="KW-0812">Transmembrane</keyword>
<evidence type="ECO:0000256" key="2">
    <source>
        <dbReference type="ARBA" id="ARBA00009853"/>
    </source>
</evidence>
<evidence type="ECO:0000256" key="1">
    <source>
        <dbReference type="ARBA" id="ARBA00004141"/>
    </source>
</evidence>
<keyword evidence="9" id="KW-1185">Reference proteome</keyword>
<evidence type="ECO:0000256" key="4">
    <source>
        <dbReference type="ARBA" id="ARBA00022989"/>
    </source>
</evidence>